<dbReference type="PANTHER" id="PTHR30258:SF2">
    <property type="entry name" value="COMG OPERON PROTEIN 1"/>
    <property type="match status" value="1"/>
</dbReference>
<keyword evidence="3" id="KW-0067">ATP-binding</keyword>
<proteinExistence type="inferred from homology"/>
<sequence length="361" mass="40167">MMDAAEYVSQLLEEAVASRASDVHIEPRADHLCIRQRVDGFLMPVDQLPKEDMYPLISRIKVMGHLDIGEKRLPQDGALTLNHEGLRVDVRLSTMPTLHGEKIVLRLLRNRPELMSLSELGMGEAEKKRMNQLISRPGGLLIVTGPTGAGKTTTLYAILQALNKPESNLVTLEDPVEFQLAGVNQIQVNLKAGLTFARGLRAVLRQDPNLIMLGEVRDVETADIAVRAALTGHLVLTTLHTVDACSSITRLLDMGIEPYRIASSLIGVVAQRLVRLICQECGGKGCEVCRRIGYRERTGIFEVLSFKEEFQPLIVERVPLSKLRQIFQKAGMRSLREVMMEKVVKGETTMSEFHRVVDSDA</sequence>
<comment type="similarity">
    <text evidence="1">Belongs to the GSP E family.</text>
</comment>
<dbReference type="GO" id="GO:0005524">
    <property type="term" value="F:ATP binding"/>
    <property type="evidence" value="ECO:0007669"/>
    <property type="project" value="UniProtKB-KW"/>
</dbReference>
<organism evidence="5 6">
    <name type="scientific">Paludifilum halophilum</name>
    <dbReference type="NCBI Taxonomy" id="1642702"/>
    <lineage>
        <taxon>Bacteria</taxon>
        <taxon>Bacillati</taxon>
        <taxon>Bacillota</taxon>
        <taxon>Bacilli</taxon>
        <taxon>Bacillales</taxon>
        <taxon>Thermoactinomycetaceae</taxon>
        <taxon>Paludifilum</taxon>
    </lineage>
</organism>
<dbReference type="EMBL" id="NOWF01000005">
    <property type="protein sequence ID" value="OYD07760.1"/>
    <property type="molecule type" value="Genomic_DNA"/>
</dbReference>
<dbReference type="GO" id="GO:0016887">
    <property type="term" value="F:ATP hydrolysis activity"/>
    <property type="evidence" value="ECO:0007669"/>
    <property type="project" value="TreeGrafter"/>
</dbReference>
<keyword evidence="2" id="KW-0547">Nucleotide-binding</keyword>
<evidence type="ECO:0000256" key="3">
    <source>
        <dbReference type="ARBA" id="ARBA00022840"/>
    </source>
</evidence>
<dbReference type="AlphaFoldDB" id="A0A235B646"/>
<gene>
    <name evidence="5" type="ORF">CHM34_09825</name>
</gene>
<dbReference type="Gene3D" id="3.30.450.90">
    <property type="match status" value="1"/>
</dbReference>
<evidence type="ECO:0000256" key="2">
    <source>
        <dbReference type="ARBA" id="ARBA00022741"/>
    </source>
</evidence>
<dbReference type="GO" id="GO:0005886">
    <property type="term" value="C:plasma membrane"/>
    <property type="evidence" value="ECO:0007669"/>
    <property type="project" value="TreeGrafter"/>
</dbReference>
<evidence type="ECO:0000313" key="5">
    <source>
        <dbReference type="EMBL" id="OYD07760.1"/>
    </source>
</evidence>
<name>A0A235B646_9BACL</name>
<dbReference type="InterPro" id="IPR003593">
    <property type="entry name" value="AAA+_ATPase"/>
</dbReference>
<evidence type="ECO:0000256" key="1">
    <source>
        <dbReference type="ARBA" id="ARBA00006611"/>
    </source>
</evidence>
<dbReference type="Gene3D" id="3.40.50.300">
    <property type="entry name" value="P-loop containing nucleotide triphosphate hydrolases"/>
    <property type="match status" value="1"/>
</dbReference>
<protein>
    <recommendedName>
        <fullName evidence="4">AAA+ ATPase domain-containing protein</fullName>
    </recommendedName>
</protein>
<dbReference type="Proteomes" id="UP000215459">
    <property type="component" value="Unassembled WGS sequence"/>
</dbReference>
<dbReference type="CDD" id="cd01129">
    <property type="entry name" value="PulE-GspE-like"/>
    <property type="match status" value="1"/>
</dbReference>
<dbReference type="OrthoDB" id="9808272at2"/>
<dbReference type="Pfam" id="PF00437">
    <property type="entry name" value="T2SSE"/>
    <property type="match status" value="1"/>
</dbReference>
<accession>A0A235B646</accession>
<evidence type="ECO:0000259" key="4">
    <source>
        <dbReference type="SMART" id="SM00382"/>
    </source>
</evidence>
<feature type="domain" description="AAA+ ATPase" evidence="4">
    <location>
        <begin position="137"/>
        <end position="272"/>
    </location>
</feature>
<dbReference type="InterPro" id="IPR001482">
    <property type="entry name" value="T2SS/T4SS_dom"/>
</dbReference>
<dbReference type="SUPFAM" id="SSF52540">
    <property type="entry name" value="P-loop containing nucleoside triphosphate hydrolases"/>
    <property type="match status" value="1"/>
</dbReference>
<keyword evidence="6" id="KW-1185">Reference proteome</keyword>
<evidence type="ECO:0000313" key="6">
    <source>
        <dbReference type="Proteomes" id="UP000215459"/>
    </source>
</evidence>
<dbReference type="PANTHER" id="PTHR30258">
    <property type="entry name" value="TYPE II SECRETION SYSTEM PROTEIN GSPE-RELATED"/>
    <property type="match status" value="1"/>
</dbReference>
<comment type="caution">
    <text evidence="5">The sequence shown here is derived from an EMBL/GenBank/DDBJ whole genome shotgun (WGS) entry which is preliminary data.</text>
</comment>
<dbReference type="SMART" id="SM00382">
    <property type="entry name" value="AAA"/>
    <property type="match status" value="1"/>
</dbReference>
<dbReference type="InterPro" id="IPR027417">
    <property type="entry name" value="P-loop_NTPase"/>
</dbReference>
<reference evidence="5 6" key="1">
    <citation type="submission" date="2017-07" db="EMBL/GenBank/DDBJ databases">
        <title>The genome sequence of Paludifilum halophilum highlights mechanisms for microbial adaptation to high salt environemnts.</title>
        <authorList>
            <person name="Belbahri L."/>
        </authorList>
    </citation>
    <scope>NUCLEOTIDE SEQUENCE [LARGE SCALE GENOMIC DNA]</scope>
    <source>
        <strain evidence="5 6">DSM 102817</strain>
    </source>
</reference>